<feature type="region of interest" description="Disordered" evidence="1">
    <location>
        <begin position="115"/>
        <end position="156"/>
    </location>
</feature>
<sequence length="156" mass="16702">MKTLNIFAALLFSFTALTATAQKNTTETIPVSGNCGMCKKKIETAAKDAGATAADWNADKKTLTVTYISTSTNAAKIQEAVAATGYDTRDVKATDETYNKLHGCCKYERVDLGGKKTKAPKTEKADGVKKTEKDCCNKEGKEEGKKESCCSDGGHK</sequence>
<dbReference type="Pfam" id="PF00403">
    <property type="entry name" value="HMA"/>
    <property type="match status" value="1"/>
</dbReference>
<dbReference type="RefSeq" id="WP_386099190.1">
    <property type="nucleotide sequence ID" value="NZ_JBHUOZ010000003.1"/>
</dbReference>
<protein>
    <submittedName>
        <fullName evidence="4">Heavy-metal-associated domain-containing protein</fullName>
    </submittedName>
</protein>
<feature type="domain" description="HMA" evidence="3">
    <location>
        <begin position="35"/>
        <end position="87"/>
    </location>
</feature>
<comment type="caution">
    <text evidence="4">The sequence shown here is derived from an EMBL/GenBank/DDBJ whole genome shotgun (WGS) entry which is preliminary data.</text>
</comment>
<dbReference type="EMBL" id="JBHUOZ010000003">
    <property type="protein sequence ID" value="MFD2920574.1"/>
    <property type="molecule type" value="Genomic_DNA"/>
</dbReference>
<evidence type="ECO:0000313" key="5">
    <source>
        <dbReference type="Proteomes" id="UP001597511"/>
    </source>
</evidence>
<feature type="chain" id="PRO_5046598222" evidence="2">
    <location>
        <begin position="22"/>
        <end position="156"/>
    </location>
</feature>
<evidence type="ECO:0000313" key="4">
    <source>
        <dbReference type="EMBL" id="MFD2920574.1"/>
    </source>
</evidence>
<feature type="signal peptide" evidence="2">
    <location>
        <begin position="1"/>
        <end position="21"/>
    </location>
</feature>
<keyword evidence="5" id="KW-1185">Reference proteome</keyword>
<organism evidence="4 5">
    <name type="scientific">Terrimonas rubra</name>
    <dbReference type="NCBI Taxonomy" id="1035890"/>
    <lineage>
        <taxon>Bacteria</taxon>
        <taxon>Pseudomonadati</taxon>
        <taxon>Bacteroidota</taxon>
        <taxon>Chitinophagia</taxon>
        <taxon>Chitinophagales</taxon>
        <taxon>Chitinophagaceae</taxon>
        <taxon>Terrimonas</taxon>
    </lineage>
</organism>
<dbReference type="SUPFAM" id="SSF55008">
    <property type="entry name" value="HMA, heavy metal-associated domain"/>
    <property type="match status" value="1"/>
</dbReference>
<evidence type="ECO:0000256" key="1">
    <source>
        <dbReference type="SAM" id="MobiDB-lite"/>
    </source>
</evidence>
<dbReference type="Proteomes" id="UP001597511">
    <property type="component" value="Unassembled WGS sequence"/>
</dbReference>
<accession>A0ABW6A5Z6</accession>
<evidence type="ECO:0000259" key="3">
    <source>
        <dbReference type="Pfam" id="PF00403"/>
    </source>
</evidence>
<dbReference type="Gene3D" id="3.30.70.100">
    <property type="match status" value="1"/>
</dbReference>
<dbReference type="InterPro" id="IPR036163">
    <property type="entry name" value="HMA_dom_sf"/>
</dbReference>
<dbReference type="InterPro" id="IPR006121">
    <property type="entry name" value="HMA_dom"/>
</dbReference>
<keyword evidence="2" id="KW-0732">Signal</keyword>
<reference evidence="5" key="1">
    <citation type="journal article" date="2019" name="Int. J. Syst. Evol. Microbiol.">
        <title>The Global Catalogue of Microorganisms (GCM) 10K type strain sequencing project: providing services to taxonomists for standard genome sequencing and annotation.</title>
        <authorList>
            <consortium name="The Broad Institute Genomics Platform"/>
            <consortium name="The Broad Institute Genome Sequencing Center for Infectious Disease"/>
            <person name="Wu L."/>
            <person name="Ma J."/>
        </authorList>
    </citation>
    <scope>NUCLEOTIDE SEQUENCE [LARGE SCALE GENOMIC DNA]</scope>
    <source>
        <strain evidence="5">KCTC 23299</strain>
    </source>
</reference>
<gene>
    <name evidence="4" type="ORF">ACFS6H_12680</name>
</gene>
<proteinExistence type="predicted"/>
<evidence type="ECO:0000256" key="2">
    <source>
        <dbReference type="SAM" id="SignalP"/>
    </source>
</evidence>
<name>A0ABW6A5Z6_9BACT</name>